<proteinExistence type="predicted"/>
<dbReference type="NCBIfam" id="TIGR03512">
    <property type="entry name" value="GldD_lipo"/>
    <property type="match status" value="1"/>
</dbReference>
<evidence type="ECO:0000313" key="2">
    <source>
        <dbReference type="Proteomes" id="UP000184109"/>
    </source>
</evidence>
<accession>A0A1M5SWB3</accession>
<organism evidence="1 2">
    <name type="scientific">Wenyingzhuangia marina</name>
    <dbReference type="NCBI Taxonomy" id="1195760"/>
    <lineage>
        <taxon>Bacteria</taxon>
        <taxon>Pseudomonadati</taxon>
        <taxon>Bacteroidota</taxon>
        <taxon>Flavobacteriia</taxon>
        <taxon>Flavobacteriales</taxon>
        <taxon>Flavobacteriaceae</taxon>
        <taxon>Wenyingzhuangia</taxon>
    </lineage>
</organism>
<dbReference type="InterPro" id="IPR019850">
    <property type="entry name" value="GldD-like"/>
</dbReference>
<dbReference type="Pfam" id="PF25593">
    <property type="entry name" value="GldD_lipo"/>
    <property type="match status" value="1"/>
</dbReference>
<reference evidence="2" key="1">
    <citation type="submission" date="2016-11" db="EMBL/GenBank/DDBJ databases">
        <authorList>
            <person name="Varghese N."/>
            <person name="Submissions S."/>
        </authorList>
    </citation>
    <scope>NUCLEOTIDE SEQUENCE [LARGE SCALE GENOMIC DNA]</scope>
    <source>
        <strain evidence="2">DSM 100572</strain>
    </source>
</reference>
<name>A0A1M5SWB3_9FLAO</name>
<dbReference type="PROSITE" id="PS51257">
    <property type="entry name" value="PROKAR_LIPOPROTEIN"/>
    <property type="match status" value="1"/>
</dbReference>
<dbReference type="RefSeq" id="WP_073118155.1">
    <property type="nucleotide sequence ID" value="NZ_BMEN01000001.1"/>
</dbReference>
<dbReference type="Proteomes" id="UP000184109">
    <property type="component" value="Unassembled WGS sequence"/>
</dbReference>
<keyword evidence="2" id="KW-1185">Reference proteome</keyword>
<protein>
    <submittedName>
        <fullName evidence="1">Protein involved in gliding motility GldD</fullName>
    </submittedName>
</protein>
<dbReference type="STRING" id="1195760.SAMN05444281_0567"/>
<sequence>MKLFSTFLSFTFLFISCDSDVTPKPNAYLNLNYPQAKYQDSYNQLPYHFKYSDQAILNVQNNLWSDLHYPKLKADINMTYQKVDNNLAELITDAEKLTYKHALKADNIEMYPYENRNKKIYAKLFEVSGDAASSIQFQATDSTKHFLSGALYFNVSPNYDSILPAINYIKKDIEKLIETLEWKN</sequence>
<dbReference type="AlphaFoldDB" id="A0A1M5SWB3"/>
<evidence type="ECO:0000313" key="1">
    <source>
        <dbReference type="EMBL" id="SHH42861.1"/>
    </source>
</evidence>
<dbReference type="OrthoDB" id="679501at2"/>
<dbReference type="EMBL" id="FQXQ01000001">
    <property type="protein sequence ID" value="SHH42861.1"/>
    <property type="molecule type" value="Genomic_DNA"/>
</dbReference>
<gene>
    <name evidence="1" type="ORF">SAMN05444281_0567</name>
</gene>